<dbReference type="Gene3D" id="3.30.420.40">
    <property type="match status" value="2"/>
</dbReference>
<evidence type="ECO:0000313" key="3">
    <source>
        <dbReference type="Proteomes" id="UP000437748"/>
    </source>
</evidence>
<dbReference type="SUPFAM" id="SSF53067">
    <property type="entry name" value="Actin-like ATPase domain"/>
    <property type="match status" value="1"/>
</dbReference>
<name>A0A6N6VU02_9BACT</name>
<keyword evidence="3" id="KW-1185">Reference proteome</keyword>
<dbReference type="AlphaFoldDB" id="A0A6N6VU02"/>
<dbReference type="RefSeq" id="WP_153419334.1">
    <property type="nucleotide sequence ID" value="NZ_WFLM01000002.1"/>
</dbReference>
<proteinExistence type="predicted"/>
<dbReference type="InterPro" id="IPR043129">
    <property type="entry name" value="ATPase_NBD"/>
</dbReference>
<dbReference type="Pfam" id="PF11104">
    <property type="entry name" value="PilM_2"/>
    <property type="match status" value="1"/>
</dbReference>
<protein>
    <recommendedName>
        <fullName evidence="4">SHS2 domain-containing protein</fullName>
    </recommendedName>
</protein>
<comment type="caution">
    <text evidence="2">The sequence shown here is derived from an EMBL/GenBank/DDBJ whole genome shotgun (WGS) entry which is preliminary data.</text>
</comment>
<keyword evidence="1" id="KW-1133">Transmembrane helix</keyword>
<keyword evidence="1" id="KW-0812">Transmembrane</keyword>
<reference evidence="2 3" key="1">
    <citation type="submission" date="2019-10" db="EMBL/GenBank/DDBJ databases">
        <title>New species of Slilvanegrellaceae.</title>
        <authorList>
            <person name="Pitt A."/>
            <person name="Hahn M.W."/>
        </authorList>
    </citation>
    <scope>NUCLEOTIDE SEQUENCE [LARGE SCALE GENOMIC DNA]</scope>
    <source>
        <strain evidence="2 3">SP-Ram-0.45-NSY-1</strain>
    </source>
</reference>
<gene>
    <name evidence="2" type="ORF">GCL60_06005</name>
</gene>
<dbReference type="OrthoDB" id="5287662at2"/>
<keyword evidence="1" id="KW-0472">Membrane</keyword>
<sequence length="578" mass="66150">MQKILGLDIGTYSIKAAIIWNDYKIINDYKNYLVHQLIEQKIEYKEGINEKEAQTQAIDALIKNYNLEFDTVYAAIDSKNVSIRKVDFQNIRKRDIVGFLENELESSSPFAIEDSILDYQIIEYTKNKSSVLSVLSKKEVIKDILDIIEKEHLRVKVLDIDNLTYLNMLSFLDKETNSNSENIHENVEEGEKQNIFSNLIINIGHSKTTLTFLADKKVLYTRIISIAGDYFNQVLKQKFELNYSEAEILKHFVSSMEISSTEESDSKRNLVSIVLSQAITELGIEILRTIQSFIAKENIKIKSVFLTGGSSKIKGVKDYFQVILNLPVTGIKIRKENFMFQDDEFSDNASEASLSVFSQSLAIAMRGLPVIGIASKINLRKGEFAQVSNYDKLIKQIFLYSSSVAIVLFALFLSYFIRSFLYNKEIDTLKNQFRKDVIAMSNGEPYNLRAISGKKDWDFKTYGDEAIQFLKQNMKDKQIIIENYSSLEPALPLRLMNQVSIAIPKDIYFEVSEFRFQDNQLYIEAETNNPDNINKIIDKLSKIKELKQVSKKSQSNKVGSEKKITHFSIIASVTNGEG</sequence>
<dbReference type="PANTHER" id="PTHR32432:SF3">
    <property type="entry name" value="ETHANOLAMINE UTILIZATION PROTEIN EUTJ"/>
    <property type="match status" value="1"/>
</dbReference>
<dbReference type="PANTHER" id="PTHR32432">
    <property type="entry name" value="CELL DIVISION PROTEIN FTSA-RELATED"/>
    <property type="match status" value="1"/>
</dbReference>
<dbReference type="InterPro" id="IPR050696">
    <property type="entry name" value="FtsA/MreB"/>
</dbReference>
<evidence type="ECO:0000313" key="2">
    <source>
        <dbReference type="EMBL" id="KAB8039815.1"/>
    </source>
</evidence>
<evidence type="ECO:0000256" key="1">
    <source>
        <dbReference type="SAM" id="Phobius"/>
    </source>
</evidence>
<accession>A0A6N6VU02</accession>
<feature type="transmembrane region" description="Helical" evidence="1">
    <location>
        <begin position="397"/>
        <end position="417"/>
    </location>
</feature>
<dbReference type="EMBL" id="WFLM01000002">
    <property type="protein sequence ID" value="KAB8039815.1"/>
    <property type="molecule type" value="Genomic_DNA"/>
</dbReference>
<dbReference type="InterPro" id="IPR005883">
    <property type="entry name" value="PilM"/>
</dbReference>
<dbReference type="Proteomes" id="UP000437748">
    <property type="component" value="Unassembled WGS sequence"/>
</dbReference>
<dbReference type="Gene3D" id="3.30.1490.300">
    <property type="match status" value="1"/>
</dbReference>
<dbReference type="CDD" id="cd24049">
    <property type="entry name" value="ASKHA_NBD_PilM"/>
    <property type="match status" value="1"/>
</dbReference>
<evidence type="ECO:0008006" key="4">
    <source>
        <dbReference type="Google" id="ProtNLM"/>
    </source>
</evidence>
<organism evidence="2 3">
    <name type="scientific">Silvanigrella paludirubra</name>
    <dbReference type="NCBI Taxonomy" id="2499159"/>
    <lineage>
        <taxon>Bacteria</taxon>
        <taxon>Pseudomonadati</taxon>
        <taxon>Bdellovibrionota</taxon>
        <taxon>Oligoflexia</taxon>
        <taxon>Silvanigrellales</taxon>
        <taxon>Silvanigrellaceae</taxon>
        <taxon>Silvanigrella</taxon>
    </lineage>
</organism>